<dbReference type="Proteomes" id="UP000193920">
    <property type="component" value="Unassembled WGS sequence"/>
</dbReference>
<accession>A0A1Y1YGJ4</accession>
<organism evidence="2 3">
    <name type="scientific">Neocallimastix californiae</name>
    <dbReference type="NCBI Taxonomy" id="1754190"/>
    <lineage>
        <taxon>Eukaryota</taxon>
        <taxon>Fungi</taxon>
        <taxon>Fungi incertae sedis</taxon>
        <taxon>Chytridiomycota</taxon>
        <taxon>Chytridiomycota incertae sedis</taxon>
        <taxon>Neocallimastigomycetes</taxon>
        <taxon>Neocallimastigales</taxon>
        <taxon>Neocallimastigaceae</taxon>
        <taxon>Neocallimastix</taxon>
    </lineage>
</organism>
<protein>
    <submittedName>
        <fullName evidence="2">Uncharacterized protein</fullName>
    </submittedName>
</protein>
<dbReference type="EMBL" id="MCOG01000603">
    <property type="protein sequence ID" value="ORX97132.1"/>
    <property type="molecule type" value="Genomic_DNA"/>
</dbReference>
<keyword evidence="3" id="KW-1185">Reference proteome</keyword>
<dbReference type="AlphaFoldDB" id="A0A1Y1YGJ4"/>
<evidence type="ECO:0000313" key="3">
    <source>
        <dbReference type="Proteomes" id="UP000193920"/>
    </source>
</evidence>
<name>A0A1Y1YGJ4_9FUNG</name>
<sequence length="860" mass="98580">MNIIIILVIFILHINQSYCSFENHANEEVSLQAYLAGKETPDKDGHYVLETYDHSTIPIEINVNRNYDSDSAEHTNLKNEDIHKITERTDPEYGKIIIPNNKVTPYNNLYSNIGVNNENNNREPLIVNFQKIAPSLRNAKNSNELVGKVVTFDTIYRSALETINKHFNLIDPTFKIENENDLDKIIKIGDELLQRYDPVAILTKELLGTSYGLLDGSITEIIIPNTYKTQKDEKLFANAFKQCIGLQDKDENDKDIKSSIEITEIPGQPDMVKATAKFFNSFSNPKKNRISLNMPKNKAIIYQKVLEFINNNEEYKEFYEAVKIKDFTISILKLKTNEPISTSGSKMAKQEKIRYIPFMSDNNKKMFSIPFAIEYDGTTTKEGFINPSGLKINKGKTDNIVQLNYDTFKNINTKQYGKKLIKVKDPKVINKENLYVSDGGISVLGYAGIQIAERKNAKVVVAPKSFIIDNNPNAIRAKMKPTYRLVNDHGVITKQELTESEKNSSPDFDVIYSSYYQNNDVRSRFKDNMNDYYNDVHNDEGYTSSYTDENKYIGNEYIAQNYIDELERADKLSAKKLFVAKYFSGILTLIKFFPISIKEDITGKIDAKVQGISETQGHVYEIVNALNIFKKTQNIINERISKGDKSFKNINIAAVCNVGQISKRAAESCKYSIPNIDVTFENKAATLDAVELFYDKKINNNILLPYENDISNPNSLIKNAETISDVWKMLSTYYINNPDKFSEEEKNDKQNIDFSTKQFSIFVRNTKFKFILTLGREHKNTFNNFHNEFSSISNGIFELLKSNNAVTENNNKVDEKLFNLKNVRLVQNVSIKLNSVTKKAKDIRLKKKIRNKNQNQNQNL</sequence>
<gene>
    <name evidence="2" type="ORF">LY90DRAFT_520133</name>
</gene>
<keyword evidence="1" id="KW-0732">Signal</keyword>
<evidence type="ECO:0000256" key="1">
    <source>
        <dbReference type="SAM" id="SignalP"/>
    </source>
</evidence>
<evidence type="ECO:0000313" key="2">
    <source>
        <dbReference type="EMBL" id="ORX97132.1"/>
    </source>
</evidence>
<comment type="caution">
    <text evidence="2">The sequence shown here is derived from an EMBL/GenBank/DDBJ whole genome shotgun (WGS) entry which is preliminary data.</text>
</comment>
<reference evidence="2 3" key="1">
    <citation type="submission" date="2016-08" db="EMBL/GenBank/DDBJ databases">
        <title>A Parts List for Fungal Cellulosomes Revealed by Comparative Genomics.</title>
        <authorList>
            <consortium name="DOE Joint Genome Institute"/>
            <person name="Haitjema C.H."/>
            <person name="Gilmore S.P."/>
            <person name="Henske J.K."/>
            <person name="Solomon K.V."/>
            <person name="De Groot R."/>
            <person name="Kuo A."/>
            <person name="Mondo S.J."/>
            <person name="Salamov A.A."/>
            <person name="Labutti K."/>
            <person name="Zhao Z."/>
            <person name="Chiniquy J."/>
            <person name="Barry K."/>
            <person name="Brewer H.M."/>
            <person name="Purvine S.O."/>
            <person name="Wright A.T."/>
            <person name="Boxma B."/>
            <person name="Van Alen T."/>
            <person name="Hackstein J.H."/>
            <person name="Baker S.E."/>
            <person name="Grigoriev I.V."/>
            <person name="O'Malley M.A."/>
        </authorList>
    </citation>
    <scope>NUCLEOTIDE SEQUENCE [LARGE SCALE GENOMIC DNA]</scope>
    <source>
        <strain evidence="2 3">G1</strain>
    </source>
</reference>
<feature type="signal peptide" evidence="1">
    <location>
        <begin position="1"/>
        <end position="19"/>
    </location>
</feature>
<feature type="chain" id="PRO_5012056230" evidence="1">
    <location>
        <begin position="20"/>
        <end position="860"/>
    </location>
</feature>
<proteinExistence type="predicted"/>